<dbReference type="Proteomes" id="UP000694551">
    <property type="component" value="Unplaced"/>
</dbReference>
<keyword evidence="2" id="KW-1185">Reference proteome</keyword>
<dbReference type="Gene3D" id="2.10.110.10">
    <property type="entry name" value="Cysteine Rich Protein"/>
    <property type="match status" value="1"/>
</dbReference>
<sequence>LTSRSLCRRDTCDVPLRGQRYVMKSGRPCCRDCFESLFAEPCQACGDPIGTAPPRPVPPP</sequence>
<organism evidence="1 2">
    <name type="scientific">Strix occidentalis caurina</name>
    <name type="common">northern spotted owl</name>
    <dbReference type="NCBI Taxonomy" id="311401"/>
    <lineage>
        <taxon>Eukaryota</taxon>
        <taxon>Metazoa</taxon>
        <taxon>Chordata</taxon>
        <taxon>Craniata</taxon>
        <taxon>Vertebrata</taxon>
        <taxon>Euteleostomi</taxon>
        <taxon>Archelosauria</taxon>
        <taxon>Archosauria</taxon>
        <taxon>Dinosauria</taxon>
        <taxon>Saurischia</taxon>
        <taxon>Theropoda</taxon>
        <taxon>Coelurosauria</taxon>
        <taxon>Aves</taxon>
        <taxon>Neognathae</taxon>
        <taxon>Neoaves</taxon>
        <taxon>Telluraves</taxon>
        <taxon>Strigiformes</taxon>
        <taxon>Strigidae</taxon>
        <taxon>Strix</taxon>
    </lineage>
</organism>
<proteinExistence type="predicted"/>
<dbReference type="InterPro" id="IPR047120">
    <property type="entry name" value="Pk/Esn/Tes"/>
</dbReference>
<dbReference type="Ensembl" id="ENSSOCT00000005501.1">
    <property type="protein sequence ID" value="ENSSOCP00000005349.1"/>
    <property type="gene ID" value="ENSSOCG00000004138.1"/>
</dbReference>
<evidence type="ECO:0000313" key="1">
    <source>
        <dbReference type="Ensembl" id="ENSSOCP00000005349.1"/>
    </source>
</evidence>
<dbReference type="PANTHER" id="PTHR24211:SF35">
    <property type="entry name" value="PRICKLE-LIKE PROTEIN 4"/>
    <property type="match status" value="1"/>
</dbReference>
<dbReference type="AlphaFoldDB" id="A0A8D0ER80"/>
<dbReference type="PANTHER" id="PTHR24211">
    <property type="entry name" value="LIM DOMAIN-CONTAINING PROTEIN"/>
    <property type="match status" value="1"/>
</dbReference>
<dbReference type="SUPFAM" id="SSF57716">
    <property type="entry name" value="Glucocorticoid receptor-like (DNA-binding domain)"/>
    <property type="match status" value="1"/>
</dbReference>
<evidence type="ECO:0000313" key="2">
    <source>
        <dbReference type="Proteomes" id="UP000694551"/>
    </source>
</evidence>
<reference evidence="1" key="2">
    <citation type="submission" date="2025-09" db="UniProtKB">
        <authorList>
            <consortium name="Ensembl"/>
        </authorList>
    </citation>
    <scope>IDENTIFICATION</scope>
</reference>
<protein>
    <submittedName>
        <fullName evidence="1">Uncharacterized protein</fullName>
    </submittedName>
</protein>
<reference evidence="1" key="1">
    <citation type="submission" date="2025-08" db="UniProtKB">
        <authorList>
            <consortium name="Ensembl"/>
        </authorList>
    </citation>
    <scope>IDENTIFICATION</scope>
</reference>
<name>A0A8D0ER80_STROC</name>
<accession>A0A8D0ER80</accession>